<keyword evidence="4" id="KW-0804">Transcription</keyword>
<evidence type="ECO:0000256" key="2">
    <source>
        <dbReference type="ARBA" id="ARBA00023015"/>
    </source>
</evidence>
<keyword evidence="1 5" id="KW-0597">Phosphoprotein</keyword>
<feature type="modified residue" description="4-aspartylphosphate" evidence="5">
    <location>
        <position position="55"/>
    </location>
</feature>
<evidence type="ECO:0000259" key="8">
    <source>
        <dbReference type="PROSITE" id="PS50110"/>
    </source>
</evidence>
<dbReference type="SMART" id="SM00421">
    <property type="entry name" value="HTH_LUXR"/>
    <property type="match status" value="1"/>
</dbReference>
<protein>
    <submittedName>
        <fullName evidence="9">LuxR family transcriptional regulator</fullName>
    </submittedName>
</protein>
<evidence type="ECO:0000313" key="10">
    <source>
        <dbReference type="Proteomes" id="UP000052982"/>
    </source>
</evidence>
<dbReference type="InterPro" id="IPR016032">
    <property type="entry name" value="Sig_transdc_resp-reg_C-effctor"/>
</dbReference>
<dbReference type="InterPro" id="IPR058245">
    <property type="entry name" value="NreC/VraR/RcsB-like_REC"/>
</dbReference>
<keyword evidence="10" id="KW-1185">Reference proteome</keyword>
<keyword evidence="3" id="KW-0238">DNA-binding</keyword>
<feature type="domain" description="Response regulatory" evidence="8">
    <location>
        <begin position="4"/>
        <end position="119"/>
    </location>
</feature>
<dbReference type="STRING" id="1943.AQJ64_30005"/>
<keyword evidence="2" id="KW-0805">Transcription regulation</keyword>
<evidence type="ECO:0000256" key="1">
    <source>
        <dbReference type="ARBA" id="ARBA00022553"/>
    </source>
</evidence>
<accession>A0A124I207</accession>
<organism evidence="9 10">
    <name type="scientific">Streptomyces griseoruber</name>
    <dbReference type="NCBI Taxonomy" id="1943"/>
    <lineage>
        <taxon>Bacteria</taxon>
        <taxon>Bacillati</taxon>
        <taxon>Actinomycetota</taxon>
        <taxon>Actinomycetes</taxon>
        <taxon>Kitasatosporales</taxon>
        <taxon>Streptomycetaceae</taxon>
        <taxon>Streptomyces</taxon>
    </lineage>
</organism>
<dbReference type="GO" id="GO:0000160">
    <property type="term" value="P:phosphorelay signal transduction system"/>
    <property type="evidence" value="ECO:0007669"/>
    <property type="project" value="InterPro"/>
</dbReference>
<dbReference type="AlphaFoldDB" id="A0A124I207"/>
<dbReference type="OrthoDB" id="9808843at2"/>
<dbReference type="Proteomes" id="UP000052982">
    <property type="component" value="Unassembled WGS sequence"/>
</dbReference>
<dbReference type="InterPro" id="IPR039420">
    <property type="entry name" value="WalR-like"/>
</dbReference>
<dbReference type="GO" id="GO:0006355">
    <property type="term" value="P:regulation of DNA-templated transcription"/>
    <property type="evidence" value="ECO:0007669"/>
    <property type="project" value="InterPro"/>
</dbReference>
<feature type="compositionally biased region" description="Low complexity" evidence="6">
    <location>
        <begin position="145"/>
        <end position="163"/>
    </location>
</feature>
<gene>
    <name evidence="9" type="ORF">AQJ64_30005</name>
</gene>
<dbReference type="SUPFAM" id="SSF52172">
    <property type="entry name" value="CheY-like"/>
    <property type="match status" value="1"/>
</dbReference>
<dbReference type="SMART" id="SM00448">
    <property type="entry name" value="REC"/>
    <property type="match status" value="1"/>
</dbReference>
<dbReference type="RefSeq" id="WP_055632160.1">
    <property type="nucleotide sequence ID" value="NZ_JBIRTR010000036.1"/>
</dbReference>
<dbReference type="InterPro" id="IPR011006">
    <property type="entry name" value="CheY-like_superfamily"/>
</dbReference>
<evidence type="ECO:0000256" key="6">
    <source>
        <dbReference type="SAM" id="MobiDB-lite"/>
    </source>
</evidence>
<dbReference type="GO" id="GO:0003677">
    <property type="term" value="F:DNA binding"/>
    <property type="evidence" value="ECO:0007669"/>
    <property type="project" value="UniProtKB-KW"/>
</dbReference>
<dbReference type="Gene3D" id="3.40.50.2300">
    <property type="match status" value="1"/>
</dbReference>
<dbReference type="PROSITE" id="PS50043">
    <property type="entry name" value="HTH_LUXR_2"/>
    <property type="match status" value="1"/>
</dbReference>
<dbReference type="PROSITE" id="PS00622">
    <property type="entry name" value="HTH_LUXR_1"/>
    <property type="match status" value="1"/>
</dbReference>
<dbReference type="PROSITE" id="PS50110">
    <property type="entry name" value="RESPONSE_REGULATORY"/>
    <property type="match status" value="1"/>
</dbReference>
<comment type="caution">
    <text evidence="9">The sequence shown here is derived from an EMBL/GenBank/DDBJ whole genome shotgun (WGS) entry which is preliminary data.</text>
</comment>
<evidence type="ECO:0000256" key="3">
    <source>
        <dbReference type="ARBA" id="ARBA00023125"/>
    </source>
</evidence>
<evidence type="ECO:0000313" key="9">
    <source>
        <dbReference type="EMBL" id="KUN78975.1"/>
    </source>
</evidence>
<dbReference type="CDD" id="cd06170">
    <property type="entry name" value="LuxR_C_like"/>
    <property type="match status" value="1"/>
</dbReference>
<sequence length="245" mass="25871">MTIRVVVADDQELVRTGFAMILDAQPDIEVVAEAADGAQAVAAVREHGPDVLLLDVRMPVMDGLTAAQQVCAESDCKVIMLTTFDLDEYVHTALKAGVSGFLLKDVRRDDLVHGVRVVMAGDALLAPSITRRLIAEYARPAHPGVPLSPGGAPAPLSASASGSAGDGEGGRDKGPRSLLQQLTAREEETLRCIAQGMSNAEIAAALVVSEHTVKTHVRNLLAKLQLRDRIHAVVFAYETGLVSPG</sequence>
<evidence type="ECO:0000259" key="7">
    <source>
        <dbReference type="PROSITE" id="PS50043"/>
    </source>
</evidence>
<dbReference type="InterPro" id="IPR000792">
    <property type="entry name" value="Tscrpt_reg_LuxR_C"/>
</dbReference>
<dbReference type="InterPro" id="IPR001789">
    <property type="entry name" value="Sig_transdc_resp-reg_receiver"/>
</dbReference>
<dbReference type="Pfam" id="PF00196">
    <property type="entry name" value="GerE"/>
    <property type="match status" value="1"/>
</dbReference>
<dbReference type="Pfam" id="PF00072">
    <property type="entry name" value="Response_reg"/>
    <property type="match status" value="1"/>
</dbReference>
<proteinExistence type="predicted"/>
<dbReference type="CDD" id="cd17535">
    <property type="entry name" value="REC_NarL-like"/>
    <property type="match status" value="1"/>
</dbReference>
<evidence type="ECO:0000256" key="4">
    <source>
        <dbReference type="ARBA" id="ARBA00023163"/>
    </source>
</evidence>
<dbReference type="EMBL" id="LMWW01000051">
    <property type="protein sequence ID" value="KUN78975.1"/>
    <property type="molecule type" value="Genomic_DNA"/>
</dbReference>
<feature type="domain" description="HTH luxR-type" evidence="7">
    <location>
        <begin position="175"/>
        <end position="240"/>
    </location>
</feature>
<name>A0A124I207_9ACTN</name>
<reference evidence="9 10" key="1">
    <citation type="submission" date="2015-10" db="EMBL/GenBank/DDBJ databases">
        <title>Draft genome sequence of Streptomyces griseoruber DSM 40281, type strain for the species Streptomyces griseoruber.</title>
        <authorList>
            <person name="Ruckert C."/>
            <person name="Winkler A."/>
            <person name="Kalinowski J."/>
            <person name="Kampfer P."/>
            <person name="Glaeser S."/>
        </authorList>
    </citation>
    <scope>NUCLEOTIDE SEQUENCE [LARGE SCALE GENOMIC DNA]</scope>
    <source>
        <strain evidence="9 10">DSM 40281</strain>
    </source>
</reference>
<dbReference type="PANTHER" id="PTHR43214">
    <property type="entry name" value="TWO-COMPONENT RESPONSE REGULATOR"/>
    <property type="match status" value="1"/>
</dbReference>
<dbReference type="PANTHER" id="PTHR43214:SF24">
    <property type="entry name" value="TRANSCRIPTIONAL REGULATORY PROTEIN NARL-RELATED"/>
    <property type="match status" value="1"/>
</dbReference>
<feature type="region of interest" description="Disordered" evidence="6">
    <location>
        <begin position="145"/>
        <end position="175"/>
    </location>
</feature>
<dbReference type="SUPFAM" id="SSF46894">
    <property type="entry name" value="C-terminal effector domain of the bipartite response regulators"/>
    <property type="match status" value="1"/>
</dbReference>
<evidence type="ECO:0000256" key="5">
    <source>
        <dbReference type="PROSITE-ProRule" id="PRU00169"/>
    </source>
</evidence>
<dbReference type="PRINTS" id="PR00038">
    <property type="entry name" value="HTHLUXR"/>
</dbReference>